<evidence type="ECO:0000256" key="2">
    <source>
        <dbReference type="ARBA" id="ARBA00022679"/>
    </source>
</evidence>
<sequence length="272" mass="28074">MATTQALRAGGPAGQGAGPVRAEPGFAHRLDNLPAAEPLQGLPTLPAFAPCELQGLYAVVDSAAWVERLLAAGVRTLQLRIKRAPAVVSDAALEAELQRAVQAARAAGARLYVNDHWRLALRHGAYGVHLGQEDLQAPDLDLPALQAAGLRLGLSSHSLWELARAVALQPSYLACGPVYPTTTKAMPWRPQGAHNLAWWAGLLAPLPVVAIGGLTPERAVNAARAGAGTVAIASGLTAAADPEGAVAAYQAAWQAGRAGVGLAMPELPRPSI</sequence>
<keyword evidence="4" id="KW-0460">Magnesium</keyword>
<name>A0A931NI57_9BURK</name>
<dbReference type="AlphaFoldDB" id="A0A931NI57"/>
<evidence type="ECO:0000256" key="4">
    <source>
        <dbReference type="ARBA" id="ARBA00022842"/>
    </source>
</evidence>
<dbReference type="GO" id="GO:0046872">
    <property type="term" value="F:metal ion binding"/>
    <property type="evidence" value="ECO:0007669"/>
    <property type="project" value="UniProtKB-KW"/>
</dbReference>
<dbReference type="Proteomes" id="UP000613266">
    <property type="component" value="Unassembled WGS sequence"/>
</dbReference>
<gene>
    <name evidence="8" type="ORF">I7X39_09905</name>
</gene>
<keyword evidence="2" id="KW-0808">Transferase</keyword>
<dbReference type="InterPro" id="IPR022998">
    <property type="entry name" value="ThiamineP_synth_TenI"/>
</dbReference>
<evidence type="ECO:0000256" key="1">
    <source>
        <dbReference type="ARBA" id="ARBA00004948"/>
    </source>
</evidence>
<feature type="region of interest" description="Disordered" evidence="6">
    <location>
        <begin position="1"/>
        <end position="21"/>
    </location>
</feature>
<dbReference type="EMBL" id="JAEDAK010000006">
    <property type="protein sequence ID" value="MBH9577220.1"/>
    <property type="molecule type" value="Genomic_DNA"/>
</dbReference>
<dbReference type="PANTHER" id="PTHR20857">
    <property type="entry name" value="THIAMINE-PHOSPHATE PYROPHOSPHORYLASE"/>
    <property type="match status" value="1"/>
</dbReference>
<dbReference type="Pfam" id="PF02581">
    <property type="entry name" value="TMP-TENI"/>
    <property type="match status" value="1"/>
</dbReference>
<dbReference type="SUPFAM" id="SSF51391">
    <property type="entry name" value="Thiamin phosphate synthase"/>
    <property type="match status" value="1"/>
</dbReference>
<feature type="compositionally biased region" description="Low complexity" evidence="6">
    <location>
        <begin position="1"/>
        <end position="10"/>
    </location>
</feature>
<evidence type="ECO:0000256" key="6">
    <source>
        <dbReference type="SAM" id="MobiDB-lite"/>
    </source>
</evidence>
<dbReference type="CDD" id="cd00564">
    <property type="entry name" value="TMP_TenI"/>
    <property type="match status" value="1"/>
</dbReference>
<dbReference type="FunFam" id="3.20.20.70:FF:000064">
    <property type="entry name" value="Thiamine-phosphate synthase"/>
    <property type="match status" value="1"/>
</dbReference>
<keyword evidence="3" id="KW-0479">Metal-binding</keyword>
<proteinExistence type="predicted"/>
<organism evidence="8 9">
    <name type="scientific">Inhella proteolytica</name>
    <dbReference type="NCBI Taxonomy" id="2795029"/>
    <lineage>
        <taxon>Bacteria</taxon>
        <taxon>Pseudomonadati</taxon>
        <taxon>Pseudomonadota</taxon>
        <taxon>Betaproteobacteria</taxon>
        <taxon>Burkholderiales</taxon>
        <taxon>Sphaerotilaceae</taxon>
        <taxon>Inhella</taxon>
    </lineage>
</organism>
<dbReference type="GO" id="GO:0005737">
    <property type="term" value="C:cytoplasm"/>
    <property type="evidence" value="ECO:0007669"/>
    <property type="project" value="TreeGrafter"/>
</dbReference>
<dbReference type="GO" id="GO:0009228">
    <property type="term" value="P:thiamine biosynthetic process"/>
    <property type="evidence" value="ECO:0007669"/>
    <property type="project" value="UniProtKB-KW"/>
</dbReference>
<evidence type="ECO:0000313" key="9">
    <source>
        <dbReference type="Proteomes" id="UP000613266"/>
    </source>
</evidence>
<evidence type="ECO:0000259" key="7">
    <source>
        <dbReference type="Pfam" id="PF02581"/>
    </source>
</evidence>
<evidence type="ECO:0000256" key="3">
    <source>
        <dbReference type="ARBA" id="ARBA00022723"/>
    </source>
</evidence>
<keyword evidence="5" id="KW-0784">Thiamine biosynthesis</keyword>
<dbReference type="InterPro" id="IPR036206">
    <property type="entry name" value="ThiamineP_synth_sf"/>
</dbReference>
<dbReference type="PANTHER" id="PTHR20857:SF15">
    <property type="entry name" value="THIAMINE-PHOSPHATE SYNTHASE"/>
    <property type="match status" value="1"/>
</dbReference>
<keyword evidence="9" id="KW-1185">Reference proteome</keyword>
<evidence type="ECO:0000256" key="5">
    <source>
        <dbReference type="ARBA" id="ARBA00022977"/>
    </source>
</evidence>
<comment type="pathway">
    <text evidence="1">Cofactor biosynthesis; thiamine diphosphate biosynthesis.</text>
</comment>
<feature type="domain" description="Thiamine phosphate synthase/TenI" evidence="7">
    <location>
        <begin position="62"/>
        <end position="235"/>
    </location>
</feature>
<comment type="caution">
    <text evidence="8">The sequence shown here is derived from an EMBL/GenBank/DDBJ whole genome shotgun (WGS) entry which is preliminary data.</text>
</comment>
<dbReference type="InterPro" id="IPR013785">
    <property type="entry name" value="Aldolase_TIM"/>
</dbReference>
<reference evidence="8" key="1">
    <citation type="submission" date="2020-12" db="EMBL/GenBank/DDBJ databases">
        <title>The genome sequence of Inhella sp. 1Y17.</title>
        <authorList>
            <person name="Liu Y."/>
        </authorList>
    </citation>
    <scope>NUCLEOTIDE SEQUENCE</scope>
    <source>
        <strain evidence="8">1Y17</strain>
    </source>
</reference>
<protein>
    <submittedName>
        <fullName evidence="8">Thiamine phosphate synthase</fullName>
    </submittedName>
</protein>
<dbReference type="Gene3D" id="3.20.20.70">
    <property type="entry name" value="Aldolase class I"/>
    <property type="match status" value="1"/>
</dbReference>
<accession>A0A931NI57</accession>
<dbReference type="GO" id="GO:0004789">
    <property type="term" value="F:thiamine-phosphate diphosphorylase activity"/>
    <property type="evidence" value="ECO:0007669"/>
    <property type="project" value="TreeGrafter"/>
</dbReference>
<evidence type="ECO:0000313" key="8">
    <source>
        <dbReference type="EMBL" id="MBH9577220.1"/>
    </source>
</evidence>